<comment type="caution">
    <text evidence="9">The sequence shown here is derived from an EMBL/GenBank/DDBJ whole genome shotgun (WGS) entry which is preliminary data.</text>
</comment>
<dbReference type="RefSeq" id="WP_234748814.1">
    <property type="nucleotide sequence ID" value="NZ_BAAAWN010000001.1"/>
</dbReference>
<organism evidence="9 10">
    <name type="scientific">Arthrobacter ramosus</name>
    <dbReference type="NCBI Taxonomy" id="1672"/>
    <lineage>
        <taxon>Bacteria</taxon>
        <taxon>Bacillati</taxon>
        <taxon>Actinomycetota</taxon>
        <taxon>Actinomycetes</taxon>
        <taxon>Micrococcales</taxon>
        <taxon>Micrococcaceae</taxon>
        <taxon>Arthrobacter</taxon>
    </lineage>
</organism>
<dbReference type="Proteomes" id="UP001589702">
    <property type="component" value="Unassembled WGS sequence"/>
</dbReference>
<feature type="transmembrane region" description="Helical" evidence="7">
    <location>
        <begin position="246"/>
        <end position="272"/>
    </location>
</feature>
<evidence type="ECO:0000313" key="9">
    <source>
        <dbReference type="EMBL" id="MFB9818484.1"/>
    </source>
</evidence>
<evidence type="ECO:0000256" key="5">
    <source>
        <dbReference type="ARBA" id="ARBA00022989"/>
    </source>
</evidence>
<evidence type="ECO:0000256" key="3">
    <source>
        <dbReference type="ARBA" id="ARBA00022475"/>
    </source>
</evidence>
<evidence type="ECO:0000259" key="8">
    <source>
        <dbReference type="PROSITE" id="PS50928"/>
    </source>
</evidence>
<keyword evidence="5 7" id="KW-1133">Transmembrane helix</keyword>
<keyword evidence="6 7" id="KW-0472">Membrane</keyword>
<keyword evidence="10" id="KW-1185">Reference proteome</keyword>
<evidence type="ECO:0000256" key="6">
    <source>
        <dbReference type="ARBA" id="ARBA00023136"/>
    </source>
</evidence>
<evidence type="ECO:0000256" key="7">
    <source>
        <dbReference type="RuleBase" id="RU363032"/>
    </source>
</evidence>
<evidence type="ECO:0000256" key="2">
    <source>
        <dbReference type="ARBA" id="ARBA00022448"/>
    </source>
</evidence>
<name>A0ABV5XUW3_ARTRM</name>
<feature type="transmembrane region" description="Helical" evidence="7">
    <location>
        <begin position="148"/>
        <end position="168"/>
    </location>
</feature>
<dbReference type="InterPro" id="IPR000515">
    <property type="entry name" value="MetI-like"/>
</dbReference>
<protein>
    <submittedName>
        <fullName evidence="9">ABC transporter permease</fullName>
    </submittedName>
</protein>
<dbReference type="Gene3D" id="1.10.3720.10">
    <property type="entry name" value="MetI-like"/>
    <property type="match status" value="1"/>
</dbReference>
<dbReference type="PANTHER" id="PTHR30151:SF20">
    <property type="entry name" value="ABC TRANSPORTER PERMEASE PROTEIN HI_0355-RELATED"/>
    <property type="match status" value="1"/>
</dbReference>
<comment type="similarity">
    <text evidence="7">Belongs to the binding-protein-dependent transport system permease family.</text>
</comment>
<evidence type="ECO:0000256" key="4">
    <source>
        <dbReference type="ARBA" id="ARBA00022692"/>
    </source>
</evidence>
<dbReference type="InterPro" id="IPR035906">
    <property type="entry name" value="MetI-like_sf"/>
</dbReference>
<dbReference type="CDD" id="cd06261">
    <property type="entry name" value="TM_PBP2"/>
    <property type="match status" value="1"/>
</dbReference>
<dbReference type="PANTHER" id="PTHR30151">
    <property type="entry name" value="ALKANE SULFONATE ABC TRANSPORTER-RELATED, MEMBRANE SUBUNIT"/>
    <property type="match status" value="1"/>
</dbReference>
<dbReference type="EMBL" id="JBHMBC010000007">
    <property type="protein sequence ID" value="MFB9818484.1"/>
    <property type="molecule type" value="Genomic_DNA"/>
</dbReference>
<accession>A0ABV5XUW3</accession>
<evidence type="ECO:0000256" key="1">
    <source>
        <dbReference type="ARBA" id="ARBA00004651"/>
    </source>
</evidence>
<comment type="subcellular location">
    <subcellularLocation>
        <location evidence="1 7">Cell membrane</location>
        <topology evidence="1 7">Multi-pass membrane protein</topology>
    </subcellularLocation>
</comment>
<feature type="domain" description="ABC transmembrane type-1" evidence="8">
    <location>
        <begin position="74"/>
        <end position="268"/>
    </location>
</feature>
<evidence type="ECO:0000313" key="10">
    <source>
        <dbReference type="Proteomes" id="UP001589702"/>
    </source>
</evidence>
<sequence>MTGMTTGAGLRARLGGLPPWGIGLAGVFGAIALWWIAAVTVLAGVGASADGGGGAIPTPFDVVRQLVTDGVSFYWPNVSVTVTEAAIGYFWGNLAALLLAATVLVVPALERLVTQLAVISYCLPIVAIGPLAFIVIGSPGHGESSGTAVLLAGISVFFTTVVGAVAALKSADESSLDLIAVYGGGRIKQLFKVQLMSALPGILTALKIAVPAAVLGAVLGEYVGGVDQGIGPAMVNAQQNLQIARAWGVALMAGLLAGLGYAAFGVLMRLLVPWAASSIAGRKGGSQ</sequence>
<proteinExistence type="inferred from homology"/>
<feature type="transmembrane region" description="Helical" evidence="7">
    <location>
        <begin position="86"/>
        <end position="109"/>
    </location>
</feature>
<feature type="transmembrane region" description="Helical" evidence="7">
    <location>
        <begin position="20"/>
        <end position="43"/>
    </location>
</feature>
<keyword evidence="2 7" id="KW-0813">Transport</keyword>
<keyword evidence="3" id="KW-1003">Cell membrane</keyword>
<dbReference type="PROSITE" id="PS50928">
    <property type="entry name" value="ABC_TM1"/>
    <property type="match status" value="1"/>
</dbReference>
<keyword evidence="4 7" id="KW-0812">Transmembrane</keyword>
<dbReference type="Pfam" id="PF00528">
    <property type="entry name" value="BPD_transp_1"/>
    <property type="match status" value="1"/>
</dbReference>
<feature type="transmembrane region" description="Helical" evidence="7">
    <location>
        <begin position="116"/>
        <end position="136"/>
    </location>
</feature>
<gene>
    <name evidence="9" type="ORF">ACFFP1_03105</name>
</gene>
<reference evidence="9 10" key="1">
    <citation type="submission" date="2024-09" db="EMBL/GenBank/DDBJ databases">
        <authorList>
            <person name="Sun Q."/>
            <person name="Mori K."/>
        </authorList>
    </citation>
    <scope>NUCLEOTIDE SEQUENCE [LARGE SCALE GENOMIC DNA]</scope>
    <source>
        <strain evidence="9 10">JCM 1334</strain>
    </source>
</reference>
<dbReference type="SUPFAM" id="SSF161098">
    <property type="entry name" value="MetI-like"/>
    <property type="match status" value="1"/>
</dbReference>